<dbReference type="Pfam" id="PF07859">
    <property type="entry name" value="Abhydrolase_3"/>
    <property type="match status" value="1"/>
</dbReference>
<evidence type="ECO:0000313" key="5">
    <source>
        <dbReference type="Proteomes" id="UP000324701"/>
    </source>
</evidence>
<feature type="domain" description="Alpha/beta hydrolase fold-3" evidence="3">
    <location>
        <begin position="325"/>
        <end position="524"/>
    </location>
</feature>
<dbReference type="AlphaFoldDB" id="A0A5B1BNP5"/>
<evidence type="ECO:0000256" key="1">
    <source>
        <dbReference type="ARBA" id="ARBA00010652"/>
    </source>
</evidence>
<proteinExistence type="inferred from homology"/>
<dbReference type="InterPro" id="IPR029058">
    <property type="entry name" value="AB_hydrolase_fold"/>
</dbReference>
<evidence type="ECO:0000313" key="4">
    <source>
        <dbReference type="EMBL" id="KAA1249033.1"/>
    </source>
</evidence>
<dbReference type="Pfam" id="PF00823">
    <property type="entry name" value="PPE"/>
    <property type="match status" value="1"/>
</dbReference>
<dbReference type="SUPFAM" id="SSF140459">
    <property type="entry name" value="PE/PPE dimer-like"/>
    <property type="match status" value="1"/>
</dbReference>
<organism evidence="4 5">
    <name type="scientific">Mycobacterium simiae</name>
    <name type="common">Mycobacterium habana</name>
    <dbReference type="NCBI Taxonomy" id="1784"/>
    <lineage>
        <taxon>Bacteria</taxon>
        <taxon>Bacillati</taxon>
        <taxon>Actinomycetota</taxon>
        <taxon>Actinomycetes</taxon>
        <taxon>Mycobacteriales</taxon>
        <taxon>Mycobacteriaceae</taxon>
        <taxon>Mycobacterium</taxon>
        <taxon>Mycobacterium simiae complex</taxon>
    </lineage>
</organism>
<evidence type="ECO:0000259" key="2">
    <source>
        <dbReference type="Pfam" id="PF00823"/>
    </source>
</evidence>
<dbReference type="InterPro" id="IPR013094">
    <property type="entry name" value="AB_hydrolase_3"/>
</dbReference>
<keyword evidence="5" id="KW-1185">Reference proteome</keyword>
<dbReference type="Gene3D" id="1.20.1260.20">
    <property type="entry name" value="PPE superfamily"/>
    <property type="match status" value="1"/>
</dbReference>
<dbReference type="Proteomes" id="UP000324701">
    <property type="component" value="Unassembled WGS sequence"/>
</dbReference>
<feature type="domain" description="PPE" evidence="2">
    <location>
        <begin position="3"/>
        <end position="165"/>
    </location>
</feature>
<dbReference type="GO" id="GO:0016787">
    <property type="term" value="F:hydrolase activity"/>
    <property type="evidence" value="ECO:0007669"/>
    <property type="project" value="InterPro"/>
</dbReference>
<dbReference type="Gene3D" id="3.40.50.1820">
    <property type="entry name" value="alpha/beta hydrolase"/>
    <property type="match status" value="1"/>
</dbReference>
<dbReference type="PANTHER" id="PTHR46766:SF1">
    <property type="entry name" value="GLUTAMINE-RICH PROTEIN 2"/>
    <property type="match status" value="1"/>
</dbReference>
<comment type="caution">
    <text evidence="4">The sequence shown here is derived from an EMBL/GenBank/DDBJ whole genome shotgun (WGS) entry which is preliminary data.</text>
</comment>
<dbReference type="InterPro" id="IPR038332">
    <property type="entry name" value="PPE_sf"/>
</dbReference>
<dbReference type="FunFam" id="1.20.1260.20:FF:000001">
    <property type="entry name" value="PPE family protein PPE41"/>
    <property type="match status" value="1"/>
</dbReference>
<evidence type="ECO:0000259" key="3">
    <source>
        <dbReference type="Pfam" id="PF07859"/>
    </source>
</evidence>
<dbReference type="GO" id="GO:0052572">
    <property type="term" value="P:response to host immune response"/>
    <property type="evidence" value="ECO:0007669"/>
    <property type="project" value="TreeGrafter"/>
</dbReference>
<dbReference type="InterPro" id="IPR000030">
    <property type="entry name" value="PPE_dom"/>
</dbReference>
<gene>
    <name evidence="4" type="ORF">F0Q45_17425</name>
</gene>
<reference evidence="4 5" key="1">
    <citation type="submission" date="2019-09" db="EMBL/GenBank/DDBJ databases">
        <title>Report of infection by Mycobacterium simiae a patient suffering from pulmonary tuberculosis.</title>
        <authorList>
            <person name="Mohanty P.S."/>
            <person name="Bansal A.K."/>
            <person name="Singh H."/>
            <person name="Sharma S."/>
            <person name="Patil S.A."/>
            <person name="Upadhaya P."/>
            <person name="Singh P.K."/>
            <person name="Kumar D."/>
            <person name="Kumar S."/>
            <person name="Singh R.K."/>
            <person name="Chaudhary B."/>
        </authorList>
    </citation>
    <scope>NUCLEOTIDE SEQUENCE [LARGE SCALE GENOMIC DNA]</scope>
    <source>
        <strain evidence="4 5">JAL-560-SIM</strain>
    </source>
</reference>
<dbReference type="PANTHER" id="PTHR46766">
    <property type="entry name" value="GLUTAMINE-RICH PROTEIN 2"/>
    <property type="match status" value="1"/>
</dbReference>
<protein>
    <submittedName>
        <fullName evidence="4">PPE family protein</fullName>
    </submittedName>
</protein>
<dbReference type="RefSeq" id="WP_149655124.1">
    <property type="nucleotide sequence ID" value="NZ_VTZN01000115.1"/>
</dbReference>
<name>A0A5B1BNP5_MYCSI</name>
<sequence>MSFWVLPPEVNSVLLLDGPGPGPMLAAAAAWDGVGTELSSAASAFSSATSDLAGQAWRGPASISMTTVAARYADWLAGAAAQAEQSATQARAAAIAFEAALTTIVNPGLIAANRGRLVSLVTSNLFGQNAPAIAAAEAAYEQMWAQDVVAMSGYYTSASASVAQLGTWAQALESLPGEFARVIDTGFAFVAREIQQAPTTLATGFTQASNTLFAEIFGSPAASPFAATQTGTFTGTPSLLTRLETAALYPVKPLLNLSGLETQIAMPGNPLLALLASDIPPLSWFLGNSPPPFLNLLLGQTVQYTTYNGMSVVQITPTQPTGEYVVAIHGGAFILPPSFLHWINYSVMAYQTGATVQVPIYPLLQEGGTAATVVPAMASLISSQVAQYGPSNVSVIGDSAGGNLALAAAQYMVSQGDPVPASMVLLSPWLDLGMTNPNIAFVQDPLLPVGPAQQFGRVWAGNLPVNDPLVSPLYGSLSGLPPTYVYSGNLDILAPDVFVLQQAAATQGAPISFVLANGQIHDWILLTVDGFHYLPQINQQLGIAA</sequence>
<accession>A0A5B1BNP5</accession>
<comment type="similarity">
    <text evidence="1">Belongs to the mycobacterial PPE family.</text>
</comment>
<dbReference type="OrthoDB" id="9803828at2"/>
<dbReference type="SUPFAM" id="SSF53474">
    <property type="entry name" value="alpha/beta-Hydrolases"/>
    <property type="match status" value="1"/>
</dbReference>
<dbReference type="EMBL" id="VTZN01000115">
    <property type="protein sequence ID" value="KAA1249033.1"/>
    <property type="molecule type" value="Genomic_DNA"/>
</dbReference>